<name>A0A8S5STY6_9CAUD</name>
<keyword evidence="1" id="KW-1133">Transmembrane helix</keyword>
<organism evidence="2">
    <name type="scientific">Siphoviridae sp. ctKwY15</name>
    <dbReference type="NCBI Taxonomy" id="2827843"/>
    <lineage>
        <taxon>Viruses</taxon>
        <taxon>Duplodnaviria</taxon>
        <taxon>Heunggongvirae</taxon>
        <taxon>Uroviricota</taxon>
        <taxon>Caudoviricetes</taxon>
    </lineage>
</organism>
<proteinExistence type="predicted"/>
<sequence>MVSHWYIFYLFSQNKHELMHYSDENEICIAWIYTVLYLYIPIMILPATYFFKWCNLFRVPFVYFFFINIERWEYGSWFCTNDMVKTHIVLIKCIMGLYAFELVEIFLSNLSNIVNFGKNCIVVSYLYIKRGVLWIKDKMFTLSEEEERNLKELEFQLFRERMEKRLKEEGMV</sequence>
<accession>A0A8S5STY6</accession>
<keyword evidence="1" id="KW-0812">Transmembrane</keyword>
<feature type="transmembrane region" description="Helical" evidence="1">
    <location>
        <begin position="29"/>
        <end position="51"/>
    </location>
</feature>
<protein>
    <submittedName>
        <fullName evidence="2">Uncharacterized protein</fullName>
    </submittedName>
</protein>
<reference evidence="2" key="1">
    <citation type="journal article" date="2021" name="Proc. Natl. Acad. Sci. U.S.A.">
        <title>A Catalog of Tens of Thousands of Viruses from Human Metagenomes Reveals Hidden Associations with Chronic Diseases.</title>
        <authorList>
            <person name="Tisza M.J."/>
            <person name="Buck C.B."/>
        </authorList>
    </citation>
    <scope>NUCLEOTIDE SEQUENCE</scope>
    <source>
        <strain evidence="2">CtKwY15</strain>
    </source>
</reference>
<keyword evidence="1" id="KW-0472">Membrane</keyword>
<evidence type="ECO:0000313" key="2">
    <source>
        <dbReference type="EMBL" id="DAF54416.1"/>
    </source>
</evidence>
<dbReference type="EMBL" id="BK032679">
    <property type="protein sequence ID" value="DAF54416.1"/>
    <property type="molecule type" value="Genomic_DNA"/>
</dbReference>
<evidence type="ECO:0000256" key="1">
    <source>
        <dbReference type="SAM" id="Phobius"/>
    </source>
</evidence>